<dbReference type="VEuPathDB" id="FungiDB:D8B26_007018"/>
<reference evidence="2" key="1">
    <citation type="journal article" date="2010" name="Genome Res.">
        <title>Population genomic sequencing of Coccidioides fungi reveals recent hybridization and transposon control.</title>
        <authorList>
            <person name="Neafsey D.E."/>
            <person name="Barker B.M."/>
            <person name="Sharpton T.J."/>
            <person name="Stajich J.E."/>
            <person name="Park D.J."/>
            <person name="Whiston E."/>
            <person name="Hung C.-Y."/>
            <person name="McMahan C."/>
            <person name="White J."/>
            <person name="Sykes S."/>
            <person name="Heiman D."/>
            <person name="Young S."/>
            <person name="Zeng Q."/>
            <person name="Abouelleil A."/>
            <person name="Aftuck L."/>
            <person name="Bessette D."/>
            <person name="Brown A."/>
            <person name="FitzGerald M."/>
            <person name="Lui A."/>
            <person name="Macdonald J.P."/>
            <person name="Priest M."/>
            <person name="Orbach M.J."/>
            <person name="Galgiani J.N."/>
            <person name="Kirkland T.N."/>
            <person name="Cole G.T."/>
            <person name="Birren B.W."/>
            <person name="Henn M.R."/>
            <person name="Taylor J.W."/>
            <person name="Rounsley S.D."/>
        </authorList>
    </citation>
    <scope>NUCLEOTIDE SEQUENCE [LARGE SCALE GENOMIC DNA]</scope>
    <source>
        <strain evidence="2">RMSCC 757 / Silveira</strain>
    </source>
</reference>
<reference evidence="2" key="2">
    <citation type="submission" date="2010-03" db="EMBL/GenBank/DDBJ databases">
        <title>The genome sequence of Coccidioides posadasii strain Silveira.</title>
        <authorList>
            <consortium name="The Broad Institute Genome Sequencing Center for Infectious Disease"/>
            <person name="Neafsey D."/>
            <person name="Orbach M."/>
            <person name="Henn M.R."/>
            <person name="Cole G.T."/>
            <person name="Galgiani J."/>
            <person name="Gardner M.J."/>
            <person name="Kirkland T.N."/>
            <person name="Taylor J.W."/>
            <person name="Young S.K."/>
            <person name="Zeng Q."/>
            <person name="Koehrsen M."/>
            <person name="Alvarado L."/>
            <person name="Berlin A."/>
            <person name="Borenstein D."/>
            <person name="Chapman S.B."/>
            <person name="Chen Z."/>
            <person name="Engels R."/>
            <person name="Freedman E."/>
            <person name="Gellesch M."/>
            <person name="Goldberg J."/>
            <person name="Griggs A."/>
            <person name="Gujja S."/>
            <person name="Heilman E."/>
            <person name="Heiman D."/>
            <person name="Howarth C."/>
            <person name="Jen D."/>
            <person name="Larson L."/>
            <person name="Mehta T."/>
            <person name="Neiman D."/>
            <person name="Park D."/>
            <person name="Pearson M."/>
            <person name="Richards J."/>
            <person name="Roberts A."/>
            <person name="Saif S."/>
            <person name="Shea T."/>
            <person name="Shenoy N."/>
            <person name="Sisk P."/>
            <person name="Stolte C."/>
            <person name="Sykes S."/>
            <person name="Walk T."/>
            <person name="White J."/>
            <person name="Yandava C."/>
            <person name="Haas B."/>
            <person name="Nusbaum C."/>
            <person name="Birren B."/>
        </authorList>
    </citation>
    <scope>NUCLEOTIDE SEQUENCE [LARGE SCALE GENOMIC DNA]</scope>
    <source>
        <strain evidence="2">RMSCC 757 / Silveira</strain>
    </source>
</reference>
<dbReference type="OrthoDB" id="4540842at2759"/>
<organism evidence="2">
    <name type="scientific">Coccidioides posadasii (strain RMSCC 757 / Silveira)</name>
    <name type="common">Valley fever fungus</name>
    <dbReference type="NCBI Taxonomy" id="443226"/>
    <lineage>
        <taxon>Eukaryota</taxon>
        <taxon>Fungi</taxon>
        <taxon>Dikarya</taxon>
        <taxon>Ascomycota</taxon>
        <taxon>Pezizomycotina</taxon>
        <taxon>Eurotiomycetes</taxon>
        <taxon>Eurotiomycetidae</taxon>
        <taxon>Onygenales</taxon>
        <taxon>Onygenaceae</taxon>
        <taxon>Coccidioides</taxon>
    </lineage>
</organism>
<dbReference type="VEuPathDB" id="FungiDB:D8B26_003240"/>
<dbReference type="EMBL" id="GL636507">
    <property type="protein sequence ID" value="EFW14260.1"/>
    <property type="molecule type" value="Genomic_DNA"/>
</dbReference>
<proteinExistence type="predicted"/>
<dbReference type="STRING" id="443226.E9DH38"/>
<dbReference type="VEuPathDB" id="FungiDB:CPSG_09110"/>
<dbReference type="Proteomes" id="UP000002497">
    <property type="component" value="Unassembled WGS sequence"/>
</dbReference>
<dbReference type="HOGENOM" id="CLU_016894_0_0_1"/>
<dbReference type="AlphaFoldDB" id="E9DH38"/>
<sequence length="306" mass="35854">MSAHQTLQDLDDEDDFKQQLLQKIKSTKICLKLKLIHILKQLGKTFSNKKADIYLCYDYTKLIASKLGLQTHTLNRKELLNCLAYIYRNCHNINSVKTDDSTYLWFCLTNRPARAENALGIYKFKHQLIISLEWETTGSVVILQLMCWWNNKLQDTTTTVLTQVNSEYDMYYYYQQIIGGHNNYRWLRTMYHSIGQQLMHQNPYAKPGDKTGFHHINVNVPDAITTGKSINMIEKSLILTAEEPGNCTEILPEMHNHLENWWELVEEQDLSTDSYIHCIKDTMYTKDNERKFGIRWTDVICKPGDV</sequence>
<keyword evidence="2" id="KW-1185">Reference proteome</keyword>
<protein>
    <submittedName>
        <fullName evidence="1">Uncharacterized protein</fullName>
    </submittedName>
</protein>
<name>E9DH38_COCPS</name>
<gene>
    <name evidence="1" type="ORF">CPSG_09110</name>
</gene>
<accession>E9DH38</accession>
<evidence type="ECO:0000313" key="1">
    <source>
        <dbReference type="EMBL" id="EFW14260.1"/>
    </source>
</evidence>
<evidence type="ECO:0000313" key="2">
    <source>
        <dbReference type="Proteomes" id="UP000002497"/>
    </source>
</evidence>